<evidence type="ECO:0000313" key="2">
    <source>
        <dbReference type="Proteomes" id="UP001492380"/>
    </source>
</evidence>
<gene>
    <name evidence="1" type="ORF">HDK90DRAFT_551002</name>
</gene>
<accession>A0ABR1YU92</accession>
<comment type="caution">
    <text evidence="1">The sequence shown here is derived from an EMBL/GenBank/DDBJ whole genome shotgun (WGS) entry which is preliminary data.</text>
</comment>
<dbReference type="EMBL" id="JBBWRZ010000004">
    <property type="protein sequence ID" value="KAK8238561.1"/>
    <property type="molecule type" value="Genomic_DNA"/>
</dbReference>
<dbReference type="Proteomes" id="UP001492380">
    <property type="component" value="Unassembled WGS sequence"/>
</dbReference>
<reference evidence="1 2" key="1">
    <citation type="submission" date="2024-04" db="EMBL/GenBank/DDBJ databases">
        <title>Phyllosticta paracitricarpa is synonymous to the EU quarantine fungus P. citricarpa based on phylogenomic analyses.</title>
        <authorList>
            <consortium name="Lawrence Berkeley National Laboratory"/>
            <person name="Van Ingen-Buijs V.A."/>
            <person name="Van Westerhoven A.C."/>
            <person name="Haridas S."/>
            <person name="Skiadas P."/>
            <person name="Martin F."/>
            <person name="Groenewald J.Z."/>
            <person name="Crous P.W."/>
            <person name="Seidl M.F."/>
        </authorList>
    </citation>
    <scope>NUCLEOTIDE SEQUENCE [LARGE SCALE GENOMIC DNA]</scope>
    <source>
        <strain evidence="1 2">CBS 123374</strain>
    </source>
</reference>
<organism evidence="1 2">
    <name type="scientific">Phyllosticta capitalensis</name>
    <dbReference type="NCBI Taxonomy" id="121624"/>
    <lineage>
        <taxon>Eukaryota</taxon>
        <taxon>Fungi</taxon>
        <taxon>Dikarya</taxon>
        <taxon>Ascomycota</taxon>
        <taxon>Pezizomycotina</taxon>
        <taxon>Dothideomycetes</taxon>
        <taxon>Dothideomycetes incertae sedis</taxon>
        <taxon>Botryosphaeriales</taxon>
        <taxon>Phyllostictaceae</taxon>
        <taxon>Phyllosticta</taxon>
    </lineage>
</organism>
<proteinExistence type="predicted"/>
<evidence type="ECO:0000313" key="1">
    <source>
        <dbReference type="EMBL" id="KAK8238561.1"/>
    </source>
</evidence>
<sequence>MVLSTKEAIARLNAIGISNLLDDSIWPRPPLCEDWPSKKIKLCHPDQPLLPLEAFDTPLILSLDELSREATELREVKQELLLEVHFRQNTPRHLFRYVRQVLPADVAKVIKLVRTSYGSMLGLKRPASVIEDDDEFDVKPLVKAESVAEPTAKSATIYYLTRTATSPGKDVSVPFKDFMKISQNLETASSDGTNRRITVKLLPVQSYDSATDRVGPKTKKLFKTLAVLQLRRADTKNTSKINEMLAPDKKEEREKSVLSSFSSTLERASKAMQDAAEDMANDRALAAAEQAIKNSADLRFVWERNIEARLAQTQFENVRALSGLELSPYMLELFKSMLR</sequence>
<name>A0ABR1YU92_9PEZI</name>
<protein>
    <submittedName>
        <fullName evidence="1">Uncharacterized protein</fullName>
    </submittedName>
</protein>
<keyword evidence="2" id="KW-1185">Reference proteome</keyword>